<dbReference type="GO" id="GO:0003677">
    <property type="term" value="F:DNA binding"/>
    <property type="evidence" value="ECO:0007669"/>
    <property type="project" value="UniProtKB-KW"/>
</dbReference>
<comment type="caution">
    <text evidence="2">The sequence shown here is derived from an EMBL/GenBank/DDBJ whole genome shotgun (WGS) entry which is preliminary data.</text>
</comment>
<sequence>MDLDRDLIEVTQQEFERRGAHSHRQLAVSLEVERINRLVQVAAQPALAAENLTFAGWQALTALSFHPAKQMPTAKLALRVAAHPTTITRTVDRLERSKFVRRSQGSDRRVTVVTLLPAGEAAQEAVATSLDDSEFGLAGVPEDSLDELAGMLRKVRLLVEERIASSD</sequence>
<dbReference type="Gene3D" id="1.10.10.10">
    <property type="entry name" value="Winged helix-like DNA-binding domain superfamily/Winged helix DNA-binding domain"/>
    <property type="match status" value="1"/>
</dbReference>
<keyword evidence="3" id="KW-1185">Reference proteome</keyword>
<keyword evidence="2" id="KW-0238">DNA-binding</keyword>
<protein>
    <submittedName>
        <fullName evidence="2">DNA-binding MarR family transcriptional regulator</fullName>
    </submittedName>
</protein>
<dbReference type="InterPro" id="IPR000835">
    <property type="entry name" value="HTH_MarR-typ"/>
</dbReference>
<dbReference type="Proteomes" id="UP000564496">
    <property type="component" value="Unassembled WGS sequence"/>
</dbReference>
<name>A0A7Z0ITM1_9ACTN</name>
<dbReference type="AlphaFoldDB" id="A0A7Z0ITM1"/>
<dbReference type="RefSeq" id="WP_179659621.1">
    <property type="nucleotide sequence ID" value="NZ_JACBZR010000001.1"/>
</dbReference>
<reference evidence="2 3" key="1">
    <citation type="submission" date="2020-07" db="EMBL/GenBank/DDBJ databases">
        <title>Sequencing the genomes of 1000 actinobacteria strains.</title>
        <authorList>
            <person name="Klenk H.-P."/>
        </authorList>
    </citation>
    <scope>NUCLEOTIDE SEQUENCE [LARGE SCALE GENOMIC DNA]</scope>
    <source>
        <strain evidence="2 3">DSM 26487</strain>
    </source>
</reference>
<dbReference type="InterPro" id="IPR036388">
    <property type="entry name" value="WH-like_DNA-bd_sf"/>
</dbReference>
<evidence type="ECO:0000259" key="1">
    <source>
        <dbReference type="PROSITE" id="PS50995"/>
    </source>
</evidence>
<dbReference type="GO" id="GO:0003700">
    <property type="term" value="F:DNA-binding transcription factor activity"/>
    <property type="evidence" value="ECO:0007669"/>
    <property type="project" value="InterPro"/>
</dbReference>
<dbReference type="InterPro" id="IPR039422">
    <property type="entry name" value="MarR/SlyA-like"/>
</dbReference>
<dbReference type="EMBL" id="JACBZR010000001">
    <property type="protein sequence ID" value="NYI79294.1"/>
    <property type="molecule type" value="Genomic_DNA"/>
</dbReference>
<proteinExistence type="predicted"/>
<dbReference type="Pfam" id="PF01047">
    <property type="entry name" value="MarR"/>
    <property type="match status" value="1"/>
</dbReference>
<evidence type="ECO:0000313" key="2">
    <source>
        <dbReference type="EMBL" id="NYI79294.1"/>
    </source>
</evidence>
<gene>
    <name evidence="2" type="ORF">BJ988_003942</name>
</gene>
<dbReference type="PANTHER" id="PTHR33164">
    <property type="entry name" value="TRANSCRIPTIONAL REGULATOR, MARR FAMILY"/>
    <property type="match status" value="1"/>
</dbReference>
<dbReference type="SUPFAM" id="SSF46785">
    <property type="entry name" value="Winged helix' DNA-binding domain"/>
    <property type="match status" value="1"/>
</dbReference>
<feature type="domain" description="HTH marR-type" evidence="1">
    <location>
        <begin position="1"/>
        <end position="157"/>
    </location>
</feature>
<evidence type="ECO:0000313" key="3">
    <source>
        <dbReference type="Proteomes" id="UP000564496"/>
    </source>
</evidence>
<dbReference type="PROSITE" id="PS50995">
    <property type="entry name" value="HTH_MARR_2"/>
    <property type="match status" value="1"/>
</dbReference>
<dbReference type="SMART" id="SM00347">
    <property type="entry name" value="HTH_MARR"/>
    <property type="match status" value="1"/>
</dbReference>
<dbReference type="InterPro" id="IPR036390">
    <property type="entry name" value="WH_DNA-bd_sf"/>
</dbReference>
<dbReference type="PANTHER" id="PTHR33164:SF43">
    <property type="entry name" value="HTH-TYPE TRANSCRIPTIONAL REPRESSOR YETL"/>
    <property type="match status" value="1"/>
</dbReference>
<dbReference type="GO" id="GO:0006950">
    <property type="term" value="P:response to stress"/>
    <property type="evidence" value="ECO:0007669"/>
    <property type="project" value="TreeGrafter"/>
</dbReference>
<organism evidence="2 3">
    <name type="scientific">Nocardioides panzhihuensis</name>
    <dbReference type="NCBI Taxonomy" id="860243"/>
    <lineage>
        <taxon>Bacteria</taxon>
        <taxon>Bacillati</taxon>
        <taxon>Actinomycetota</taxon>
        <taxon>Actinomycetes</taxon>
        <taxon>Propionibacteriales</taxon>
        <taxon>Nocardioidaceae</taxon>
        <taxon>Nocardioides</taxon>
    </lineage>
</organism>
<accession>A0A7Z0ITM1</accession>